<feature type="region of interest" description="Disordered" evidence="1">
    <location>
        <begin position="36"/>
        <end position="73"/>
    </location>
</feature>
<dbReference type="InterPro" id="IPR009210">
    <property type="entry name" value="ASCC1"/>
</dbReference>
<accession>A0AAP0N6A4</accession>
<gene>
    <name evidence="2" type="ORF">L1049_025271</name>
</gene>
<sequence length="192" mass="21883">MAVKSPNLVYSHFVSLPLAIHPELVDKLVNFQNSILGNSDPNPDENLESDSNKDTSEDEDKDQQKGLDVAVEDESERVKVDKTNIRLMHYPPKASKSSTLSGLHERFFGQCLCSQCSCRRRKKRTRKFDSFDARGIVKQYGSEEWGEYLIREAHLSHRILYNVDDQKHLSHNLYLLTVIMSRAGVVTLFASA</sequence>
<dbReference type="GO" id="GO:0006307">
    <property type="term" value="P:DNA alkylation repair"/>
    <property type="evidence" value="ECO:0007669"/>
    <property type="project" value="InterPro"/>
</dbReference>
<dbReference type="PANTHER" id="PTHR13360:SF1">
    <property type="entry name" value="ACTIVATING SIGNAL COINTEGRATOR 1 COMPLEX SUBUNIT 1"/>
    <property type="match status" value="1"/>
</dbReference>
<dbReference type="EMBL" id="JBBPBK010000056">
    <property type="protein sequence ID" value="KAK9266798.1"/>
    <property type="molecule type" value="Genomic_DNA"/>
</dbReference>
<keyword evidence="3" id="KW-1185">Reference proteome</keyword>
<dbReference type="GO" id="GO:0006355">
    <property type="term" value="P:regulation of DNA-templated transcription"/>
    <property type="evidence" value="ECO:0007669"/>
    <property type="project" value="TreeGrafter"/>
</dbReference>
<proteinExistence type="predicted"/>
<comment type="caution">
    <text evidence="2">The sequence shown here is derived from an EMBL/GenBank/DDBJ whole genome shotgun (WGS) entry which is preliminary data.</text>
</comment>
<protein>
    <submittedName>
        <fullName evidence="2">Uncharacterized protein</fullName>
    </submittedName>
</protein>
<dbReference type="GO" id="GO:0005634">
    <property type="term" value="C:nucleus"/>
    <property type="evidence" value="ECO:0007669"/>
    <property type="project" value="TreeGrafter"/>
</dbReference>
<dbReference type="PANTHER" id="PTHR13360">
    <property type="entry name" value="ACTIVATING SIGNAL COINTEGRATOR 1 COMPLEX SUBUNIT 1"/>
    <property type="match status" value="1"/>
</dbReference>
<organism evidence="2 3">
    <name type="scientific">Liquidambar formosana</name>
    <name type="common">Formosan gum</name>
    <dbReference type="NCBI Taxonomy" id="63359"/>
    <lineage>
        <taxon>Eukaryota</taxon>
        <taxon>Viridiplantae</taxon>
        <taxon>Streptophyta</taxon>
        <taxon>Embryophyta</taxon>
        <taxon>Tracheophyta</taxon>
        <taxon>Spermatophyta</taxon>
        <taxon>Magnoliopsida</taxon>
        <taxon>eudicotyledons</taxon>
        <taxon>Gunneridae</taxon>
        <taxon>Pentapetalae</taxon>
        <taxon>Saxifragales</taxon>
        <taxon>Altingiaceae</taxon>
        <taxon>Liquidambar</taxon>
    </lineage>
</organism>
<dbReference type="AlphaFoldDB" id="A0AAP0N6A4"/>
<name>A0AAP0N6A4_LIQFO</name>
<reference evidence="2 3" key="1">
    <citation type="journal article" date="2024" name="Plant J.">
        <title>Genome sequences and population genomics reveal climatic adaptation and genomic divergence between two closely related sweetgum species.</title>
        <authorList>
            <person name="Xu W.Q."/>
            <person name="Ren C.Q."/>
            <person name="Zhang X.Y."/>
            <person name="Comes H.P."/>
            <person name="Liu X.H."/>
            <person name="Li Y.G."/>
            <person name="Kettle C.J."/>
            <person name="Jalonen R."/>
            <person name="Gaisberger H."/>
            <person name="Ma Y.Z."/>
            <person name="Qiu Y.X."/>
        </authorList>
    </citation>
    <scope>NUCLEOTIDE SEQUENCE [LARGE SCALE GENOMIC DNA]</scope>
    <source>
        <strain evidence="2">Hangzhou</strain>
    </source>
</reference>
<dbReference type="Proteomes" id="UP001415857">
    <property type="component" value="Unassembled WGS sequence"/>
</dbReference>
<evidence type="ECO:0000256" key="1">
    <source>
        <dbReference type="SAM" id="MobiDB-lite"/>
    </source>
</evidence>
<evidence type="ECO:0000313" key="3">
    <source>
        <dbReference type="Proteomes" id="UP001415857"/>
    </source>
</evidence>
<evidence type="ECO:0000313" key="2">
    <source>
        <dbReference type="EMBL" id="KAK9266798.1"/>
    </source>
</evidence>